<dbReference type="RefSeq" id="WP_062060783.1">
    <property type="nucleotide sequence ID" value="NZ_CP013264.1"/>
</dbReference>
<sequence>MLRKVMLAGLMAATTLGGIAPAYAQNWGERMRGRMEQPSGHAQGQARPGGDAGRSAGRVRADRPATPRAERPAQNWQQRARQDRPAPDVRPSPQPRAESRWNGNDRNRGEVRQGARPGWQGGTARNDRDRRDNDRGAASNVPQRQEWRDRQNDGRSAADDRRWDDNRRNGNDRRWNDNRRNGRDDRNWNRGSANNRFDDRTRWSNQRRWDNGWRNDRRYDWHNYRARYGDRYRAGRYYAPRGWDYGYRRFSIGIFLGAPLYANNYWLDDPWSYRLPPAYGTLRWVRYYDDALLVDVRDGYVVDVIHNFFW</sequence>
<evidence type="ECO:0000313" key="4">
    <source>
        <dbReference type="Proteomes" id="UP000056968"/>
    </source>
</evidence>
<evidence type="ECO:0000256" key="1">
    <source>
        <dbReference type="SAM" id="MobiDB-lite"/>
    </source>
</evidence>
<organism evidence="3 4">
    <name type="scientific">Sphingobium baderi</name>
    <dbReference type="NCBI Taxonomy" id="1332080"/>
    <lineage>
        <taxon>Bacteria</taxon>
        <taxon>Pseudomonadati</taxon>
        <taxon>Pseudomonadota</taxon>
        <taxon>Alphaproteobacteria</taxon>
        <taxon>Sphingomonadales</taxon>
        <taxon>Sphingomonadaceae</taxon>
        <taxon>Sphingobium</taxon>
    </lineage>
</organism>
<feature type="compositionally biased region" description="Basic and acidic residues" evidence="1">
    <location>
        <begin position="145"/>
        <end position="188"/>
    </location>
</feature>
<dbReference type="Proteomes" id="UP000056968">
    <property type="component" value="Chromosome"/>
</dbReference>
<dbReference type="AlphaFoldDB" id="A0A0S3F3F2"/>
<dbReference type="Gene3D" id="3.10.450.160">
    <property type="entry name" value="inner membrane protein cigr"/>
    <property type="match status" value="1"/>
</dbReference>
<dbReference type="InterPro" id="IPR024572">
    <property type="entry name" value="RcnB"/>
</dbReference>
<feature type="signal peptide" evidence="2">
    <location>
        <begin position="1"/>
        <end position="24"/>
    </location>
</feature>
<evidence type="ECO:0000313" key="3">
    <source>
        <dbReference type="EMBL" id="ALR22265.1"/>
    </source>
</evidence>
<proteinExistence type="predicted"/>
<keyword evidence="4" id="KW-1185">Reference proteome</keyword>
<keyword evidence="2" id="KW-0732">Signal</keyword>
<name>A0A0S3F3F2_9SPHN</name>
<feature type="compositionally biased region" description="Basic and acidic residues" evidence="1">
    <location>
        <begin position="125"/>
        <end position="135"/>
    </location>
</feature>
<evidence type="ECO:0000256" key="2">
    <source>
        <dbReference type="SAM" id="SignalP"/>
    </source>
</evidence>
<dbReference type="Pfam" id="PF11776">
    <property type="entry name" value="RcnB"/>
    <property type="match status" value="1"/>
</dbReference>
<dbReference type="KEGG" id="sbd:ATN00_00370"/>
<feature type="compositionally biased region" description="Basic and acidic residues" evidence="1">
    <location>
        <begin position="97"/>
        <end position="113"/>
    </location>
</feature>
<reference evidence="3 4" key="1">
    <citation type="submission" date="2015-11" db="EMBL/GenBank/DDBJ databases">
        <title>A Two-component Flavoprotein Monooxygenase System MeaXY Responsible for para-Hydroxylation of 2-Methyl-6-ethylaniline and 2,6-Diethylaniline in Sphingobium baderi DE-13.</title>
        <authorList>
            <person name="Cheng M."/>
            <person name="Meng Q."/>
            <person name="Yang Y."/>
            <person name="Chu C."/>
            <person name="Yan X."/>
            <person name="He J."/>
            <person name="Li S."/>
        </authorList>
    </citation>
    <scope>NUCLEOTIDE SEQUENCE [LARGE SCALE GENOMIC DNA]</scope>
    <source>
        <strain evidence="3 4">DE-13</strain>
    </source>
</reference>
<evidence type="ECO:0008006" key="5">
    <source>
        <dbReference type="Google" id="ProtNLM"/>
    </source>
</evidence>
<dbReference type="STRING" id="1332080.ATN00_00370"/>
<dbReference type="EMBL" id="CP013264">
    <property type="protein sequence ID" value="ALR22265.1"/>
    <property type="molecule type" value="Genomic_DNA"/>
</dbReference>
<feature type="compositionally biased region" description="Basic and acidic residues" evidence="1">
    <location>
        <begin position="59"/>
        <end position="71"/>
    </location>
</feature>
<feature type="chain" id="PRO_5006611912" description="ATP-dependent RNA helicase" evidence="2">
    <location>
        <begin position="25"/>
        <end position="310"/>
    </location>
</feature>
<accession>A0A0S3F3F2</accession>
<protein>
    <recommendedName>
        <fullName evidence="5">ATP-dependent RNA helicase</fullName>
    </recommendedName>
</protein>
<gene>
    <name evidence="3" type="ORF">ATN00_00370</name>
</gene>
<feature type="region of interest" description="Disordered" evidence="1">
    <location>
        <begin position="33"/>
        <end position="191"/>
    </location>
</feature>